<dbReference type="InterPro" id="IPR006439">
    <property type="entry name" value="HAD-SF_hydro_IA"/>
</dbReference>
<dbReference type="KEGG" id="rjg:CCGE525_17870"/>
<dbReference type="InterPro" id="IPR044924">
    <property type="entry name" value="HAD-SF_hydro_IA_REG-2-like_cap"/>
</dbReference>
<dbReference type="PANTHER" id="PTHR46191:SF2">
    <property type="entry name" value="HALOACID DEHALOGENASE-LIKE HYDROLASE DOMAIN-CONTAINING PROTEIN 3"/>
    <property type="match status" value="1"/>
</dbReference>
<accession>A0A387FM04</accession>
<dbReference type="NCBIfam" id="TIGR01549">
    <property type="entry name" value="HAD-SF-IA-v1"/>
    <property type="match status" value="1"/>
</dbReference>
<proteinExistence type="predicted"/>
<reference evidence="1 2" key="1">
    <citation type="submission" date="2018-10" db="EMBL/GenBank/DDBJ databases">
        <title>Rhizobium etli, R. leguminosarum and a new Rhizobium genospecies from Phaseolus dumosus.</title>
        <authorList>
            <person name="Ramirez-Puebla S.T."/>
            <person name="Rogel-Hernandez M.A."/>
            <person name="Guerrero G."/>
            <person name="Ormeno-Orrillo E."/>
            <person name="Martinez-Romero J.C."/>
            <person name="Negrete-Yankelevich S."/>
            <person name="Martinez-Romero E."/>
        </authorList>
    </citation>
    <scope>NUCLEOTIDE SEQUENCE [LARGE SCALE GENOMIC DNA]</scope>
    <source>
        <strain evidence="1 2">CCGE525</strain>
    </source>
</reference>
<dbReference type="RefSeq" id="WP_120705446.1">
    <property type="nucleotide sequence ID" value="NZ_CP032694.1"/>
</dbReference>
<gene>
    <name evidence="1" type="ORF">CCGE525_17870</name>
</gene>
<dbReference type="GO" id="GO:0016787">
    <property type="term" value="F:hydrolase activity"/>
    <property type="evidence" value="ECO:0007669"/>
    <property type="project" value="UniProtKB-KW"/>
</dbReference>
<protein>
    <submittedName>
        <fullName evidence="1">HAD family hydrolase</fullName>
    </submittedName>
</protein>
<dbReference type="AlphaFoldDB" id="A0A387FM04"/>
<dbReference type="OrthoDB" id="148966at2"/>
<dbReference type="InterPro" id="IPR036412">
    <property type="entry name" value="HAD-like_sf"/>
</dbReference>
<evidence type="ECO:0000313" key="2">
    <source>
        <dbReference type="Proteomes" id="UP000282195"/>
    </source>
</evidence>
<dbReference type="Pfam" id="PF00702">
    <property type="entry name" value="Hydrolase"/>
    <property type="match status" value="1"/>
</dbReference>
<keyword evidence="2" id="KW-1185">Reference proteome</keyword>
<dbReference type="PANTHER" id="PTHR46191">
    <property type="match status" value="1"/>
</dbReference>
<keyword evidence="1" id="KW-0378">Hydrolase</keyword>
<name>A0A387FM04_9HYPH</name>
<dbReference type="Gene3D" id="1.10.150.720">
    <property type="entry name" value="Haloacid dehalogenase-like hydrolase"/>
    <property type="match status" value="1"/>
</dbReference>
<dbReference type="EMBL" id="CP032694">
    <property type="protein sequence ID" value="AYG60470.1"/>
    <property type="molecule type" value="Genomic_DNA"/>
</dbReference>
<dbReference type="SFLD" id="SFLDG01129">
    <property type="entry name" value="C1.5:_HAD__Beta-PGM__Phosphata"/>
    <property type="match status" value="1"/>
</dbReference>
<dbReference type="InterPro" id="IPR023214">
    <property type="entry name" value="HAD_sf"/>
</dbReference>
<dbReference type="Proteomes" id="UP000282195">
    <property type="component" value="Chromosome"/>
</dbReference>
<evidence type="ECO:0000313" key="1">
    <source>
        <dbReference type="EMBL" id="AYG60470.1"/>
    </source>
</evidence>
<sequence length="241" mass="26508">MHEILENVLIWDFEGTLAVRPGRFAGALADAARIIDGTFSASTADLRPLLSPAFPWHSKELMHKYAGDADSWWTNIEKYSTDALQQFGLSSSVSREAARLARSVYLDISGWRRIDGTVETLEILSERGWVHVIMSNFAPELELIVDGLGLSDPIAMAFSSAIVGFEKPHEGFFRYVFERLGRARAVWMIGDNVDADIKGARAAGLKTILLGEHSPEADHSIPAIFQVADIVGSPPGIRKDD</sequence>
<dbReference type="SUPFAM" id="SSF56784">
    <property type="entry name" value="HAD-like"/>
    <property type="match status" value="1"/>
</dbReference>
<dbReference type="SFLD" id="SFLDS00003">
    <property type="entry name" value="Haloacid_Dehalogenase"/>
    <property type="match status" value="1"/>
</dbReference>
<organism evidence="1 2">
    <name type="scientific">Rhizobium jaguaris</name>
    <dbReference type="NCBI Taxonomy" id="1312183"/>
    <lineage>
        <taxon>Bacteria</taxon>
        <taxon>Pseudomonadati</taxon>
        <taxon>Pseudomonadota</taxon>
        <taxon>Alphaproteobacteria</taxon>
        <taxon>Hyphomicrobiales</taxon>
        <taxon>Rhizobiaceae</taxon>
        <taxon>Rhizobium/Agrobacterium group</taxon>
        <taxon>Rhizobium</taxon>
    </lineage>
</organism>
<dbReference type="InterPro" id="IPR051828">
    <property type="entry name" value="HAD-like_hydrolase_domain"/>
</dbReference>
<dbReference type="Gene3D" id="3.40.50.1000">
    <property type="entry name" value="HAD superfamily/HAD-like"/>
    <property type="match status" value="1"/>
</dbReference>